<evidence type="ECO:0000256" key="9">
    <source>
        <dbReference type="PROSITE-ProRule" id="PRU00169"/>
    </source>
</evidence>
<evidence type="ECO:0000313" key="13">
    <source>
        <dbReference type="Proteomes" id="UP000008457"/>
    </source>
</evidence>
<dbReference type="PANTHER" id="PTHR32071:SF113">
    <property type="entry name" value="ALGINATE BIOSYNTHESIS TRANSCRIPTIONAL REGULATORY PROTEIN ALGB"/>
    <property type="match status" value="1"/>
</dbReference>
<dbReference type="Gene3D" id="3.40.50.2300">
    <property type="match status" value="1"/>
</dbReference>
<dbReference type="GO" id="GO:0043565">
    <property type="term" value="F:sequence-specific DNA binding"/>
    <property type="evidence" value="ECO:0007669"/>
    <property type="project" value="InterPro"/>
</dbReference>
<dbReference type="PANTHER" id="PTHR32071">
    <property type="entry name" value="TRANSCRIPTIONAL REGULATORY PROTEIN"/>
    <property type="match status" value="1"/>
</dbReference>
<keyword evidence="4" id="KW-0067">ATP-binding</keyword>
<organism evidence="12 13">
    <name type="scientific">Mahella australiensis (strain DSM 15567 / CIP 107919 / 50-1 BON)</name>
    <dbReference type="NCBI Taxonomy" id="697281"/>
    <lineage>
        <taxon>Bacteria</taxon>
        <taxon>Bacillati</taxon>
        <taxon>Bacillota</taxon>
        <taxon>Clostridia</taxon>
        <taxon>Thermoanaerobacterales</taxon>
        <taxon>Thermoanaerobacterales Family IV. Incertae Sedis</taxon>
        <taxon>Mahella</taxon>
    </lineage>
</organism>
<dbReference type="SMART" id="SM00448">
    <property type="entry name" value="REC"/>
    <property type="match status" value="1"/>
</dbReference>
<protein>
    <recommendedName>
        <fullName evidence="1">Stage 0 sporulation protein A homolog</fullName>
    </recommendedName>
</protein>
<dbReference type="SMART" id="SM00382">
    <property type="entry name" value="AAA"/>
    <property type="match status" value="1"/>
</dbReference>
<dbReference type="EMBL" id="CP002360">
    <property type="protein sequence ID" value="AEE96691.1"/>
    <property type="molecule type" value="Genomic_DNA"/>
</dbReference>
<feature type="domain" description="Sigma-54 factor interaction" evidence="10">
    <location>
        <begin position="143"/>
        <end position="370"/>
    </location>
</feature>
<dbReference type="HOGENOM" id="CLU_000445_0_6_9"/>
<dbReference type="PROSITE" id="PS50045">
    <property type="entry name" value="SIGMA54_INTERACT_4"/>
    <property type="match status" value="1"/>
</dbReference>
<dbReference type="InterPro" id="IPR025662">
    <property type="entry name" value="Sigma_54_int_dom_ATP-bd_1"/>
</dbReference>
<dbReference type="PROSITE" id="PS00688">
    <property type="entry name" value="SIGMA54_INTERACT_3"/>
    <property type="match status" value="1"/>
</dbReference>
<dbReference type="InterPro" id="IPR003593">
    <property type="entry name" value="AAA+_ATPase"/>
</dbReference>
<keyword evidence="3" id="KW-0547">Nucleotide-binding</keyword>
<dbReference type="SUPFAM" id="SSF46689">
    <property type="entry name" value="Homeodomain-like"/>
    <property type="match status" value="1"/>
</dbReference>
<evidence type="ECO:0000259" key="11">
    <source>
        <dbReference type="PROSITE" id="PS50110"/>
    </source>
</evidence>
<dbReference type="CDD" id="cd00009">
    <property type="entry name" value="AAA"/>
    <property type="match status" value="1"/>
</dbReference>
<dbReference type="FunFam" id="3.40.50.2300:FF:000018">
    <property type="entry name" value="DNA-binding transcriptional regulator NtrC"/>
    <property type="match status" value="1"/>
</dbReference>
<keyword evidence="13" id="KW-1185">Reference proteome</keyword>
<dbReference type="PROSITE" id="PS00676">
    <property type="entry name" value="SIGMA54_INTERACT_2"/>
    <property type="match status" value="1"/>
</dbReference>
<dbReference type="Pfam" id="PF00072">
    <property type="entry name" value="Response_reg"/>
    <property type="match status" value="1"/>
</dbReference>
<dbReference type="Gene3D" id="1.10.8.60">
    <property type="match status" value="1"/>
</dbReference>
<dbReference type="GO" id="GO:0005524">
    <property type="term" value="F:ATP binding"/>
    <property type="evidence" value="ECO:0007669"/>
    <property type="project" value="UniProtKB-KW"/>
</dbReference>
<dbReference type="Pfam" id="PF02954">
    <property type="entry name" value="HTH_8"/>
    <property type="match status" value="1"/>
</dbReference>
<dbReference type="STRING" id="697281.Mahau_1501"/>
<dbReference type="InterPro" id="IPR025944">
    <property type="entry name" value="Sigma_54_int_dom_CS"/>
</dbReference>
<comment type="function">
    <text evidence="8">May play the central regulatory role in sporulation. It may be an element of the effector pathway responsible for the activation of sporulation genes in response to nutritional stress. Spo0A may act in concert with spo0H (a sigma factor) to control the expression of some genes that are critical to the sporulation process.</text>
</comment>
<dbReference type="Pfam" id="PF25601">
    <property type="entry name" value="AAA_lid_14"/>
    <property type="match status" value="1"/>
</dbReference>
<dbReference type="GO" id="GO:0006355">
    <property type="term" value="P:regulation of DNA-templated transcription"/>
    <property type="evidence" value="ECO:0007669"/>
    <property type="project" value="InterPro"/>
</dbReference>
<dbReference type="PROSITE" id="PS00675">
    <property type="entry name" value="SIGMA54_INTERACT_1"/>
    <property type="match status" value="1"/>
</dbReference>
<reference evidence="12 13" key="2">
    <citation type="journal article" date="2011" name="Stand. Genomic Sci.">
        <title>Complete genome sequence of Mahella australiensis type strain (50-1 BON).</title>
        <authorList>
            <person name="Sikorski J."/>
            <person name="Teshima H."/>
            <person name="Nolan M."/>
            <person name="Lucas S."/>
            <person name="Hammon N."/>
            <person name="Deshpande S."/>
            <person name="Cheng J.F."/>
            <person name="Pitluck S."/>
            <person name="Liolios K."/>
            <person name="Pagani I."/>
            <person name="Ivanova N."/>
            <person name="Huntemann M."/>
            <person name="Mavromatis K."/>
            <person name="Ovchinikova G."/>
            <person name="Pati A."/>
            <person name="Tapia R."/>
            <person name="Han C."/>
            <person name="Goodwin L."/>
            <person name="Chen A."/>
            <person name="Palaniappan K."/>
            <person name="Land M."/>
            <person name="Hauser L."/>
            <person name="Ngatchou-Djao O.D."/>
            <person name="Rohde M."/>
            <person name="Pukall R."/>
            <person name="Spring S."/>
            <person name="Abt B."/>
            <person name="Goker M."/>
            <person name="Detter J.C."/>
            <person name="Woyke T."/>
            <person name="Bristow J."/>
            <person name="Markowitz V."/>
            <person name="Hugenholtz P."/>
            <person name="Eisen J.A."/>
            <person name="Kyrpides N.C."/>
            <person name="Klenk H.P."/>
            <person name="Lapidus A."/>
        </authorList>
    </citation>
    <scope>NUCLEOTIDE SEQUENCE [LARGE SCALE GENOMIC DNA]</scope>
    <source>
        <strain evidence="13">DSM 15567 / CIP 107919 / 50-1 BON</strain>
    </source>
</reference>
<evidence type="ECO:0000256" key="5">
    <source>
        <dbReference type="ARBA" id="ARBA00023015"/>
    </source>
</evidence>
<dbReference type="KEGG" id="mas:Mahau_1501"/>
<evidence type="ECO:0000256" key="1">
    <source>
        <dbReference type="ARBA" id="ARBA00018672"/>
    </source>
</evidence>
<dbReference type="AlphaFoldDB" id="F3ZYE9"/>
<evidence type="ECO:0000256" key="2">
    <source>
        <dbReference type="ARBA" id="ARBA00022553"/>
    </source>
</evidence>
<evidence type="ECO:0000259" key="10">
    <source>
        <dbReference type="PROSITE" id="PS50045"/>
    </source>
</evidence>
<dbReference type="Gene3D" id="3.40.50.300">
    <property type="entry name" value="P-loop containing nucleotide triphosphate hydrolases"/>
    <property type="match status" value="1"/>
</dbReference>
<keyword evidence="6" id="KW-0238">DNA-binding</keyword>
<name>F3ZYE9_MAHA5</name>
<dbReference type="eggNOG" id="COG2204">
    <property type="taxonomic scope" value="Bacteria"/>
</dbReference>
<dbReference type="InterPro" id="IPR058031">
    <property type="entry name" value="AAA_lid_NorR"/>
</dbReference>
<dbReference type="SUPFAM" id="SSF52540">
    <property type="entry name" value="P-loop containing nucleoside triphosphate hydrolases"/>
    <property type="match status" value="1"/>
</dbReference>
<feature type="modified residue" description="4-aspartylphosphate" evidence="9">
    <location>
        <position position="53"/>
    </location>
</feature>
<evidence type="ECO:0000256" key="8">
    <source>
        <dbReference type="ARBA" id="ARBA00024867"/>
    </source>
</evidence>
<dbReference type="SUPFAM" id="SSF52172">
    <property type="entry name" value="CheY-like"/>
    <property type="match status" value="1"/>
</dbReference>
<reference evidence="13" key="1">
    <citation type="submission" date="2010-11" db="EMBL/GenBank/DDBJ databases">
        <title>The complete genome of Mahella australiensis DSM 15567.</title>
        <authorList>
            <consortium name="US DOE Joint Genome Institute (JGI-PGF)"/>
            <person name="Lucas S."/>
            <person name="Copeland A."/>
            <person name="Lapidus A."/>
            <person name="Bruce D."/>
            <person name="Goodwin L."/>
            <person name="Pitluck S."/>
            <person name="Kyrpides N."/>
            <person name="Mavromatis K."/>
            <person name="Pagani I."/>
            <person name="Ivanova N."/>
            <person name="Teshima H."/>
            <person name="Brettin T."/>
            <person name="Detter J.C."/>
            <person name="Han C."/>
            <person name="Tapia R."/>
            <person name="Land M."/>
            <person name="Hauser L."/>
            <person name="Markowitz V."/>
            <person name="Cheng J.-F."/>
            <person name="Hugenholtz P."/>
            <person name="Woyke T."/>
            <person name="Wu D."/>
            <person name="Spring S."/>
            <person name="Pukall R."/>
            <person name="Steenblock K."/>
            <person name="Schneider S."/>
            <person name="Klenk H.-P."/>
            <person name="Eisen J.A."/>
        </authorList>
    </citation>
    <scope>NUCLEOTIDE SEQUENCE [LARGE SCALE GENOMIC DNA]</scope>
    <source>
        <strain evidence="13">DSM 15567 / CIP 107919 / 50-1 BON</strain>
    </source>
</reference>
<keyword evidence="2 9" id="KW-0597">Phosphoprotein</keyword>
<evidence type="ECO:0000256" key="3">
    <source>
        <dbReference type="ARBA" id="ARBA00022741"/>
    </source>
</evidence>
<dbReference type="Proteomes" id="UP000008457">
    <property type="component" value="Chromosome"/>
</dbReference>
<keyword evidence="7" id="KW-0804">Transcription</keyword>
<feature type="domain" description="Response regulatory" evidence="11">
    <location>
        <begin position="4"/>
        <end position="118"/>
    </location>
</feature>
<dbReference type="InterPro" id="IPR027417">
    <property type="entry name" value="P-loop_NTPase"/>
</dbReference>
<evidence type="ECO:0000256" key="4">
    <source>
        <dbReference type="ARBA" id="ARBA00022840"/>
    </source>
</evidence>
<dbReference type="Gene3D" id="1.10.10.60">
    <property type="entry name" value="Homeodomain-like"/>
    <property type="match status" value="1"/>
</dbReference>
<evidence type="ECO:0000256" key="7">
    <source>
        <dbReference type="ARBA" id="ARBA00023163"/>
    </source>
</evidence>
<dbReference type="InterPro" id="IPR002078">
    <property type="entry name" value="Sigma_54_int"/>
</dbReference>
<dbReference type="InterPro" id="IPR025943">
    <property type="entry name" value="Sigma_54_int_dom_ATP-bd_2"/>
</dbReference>
<sequence>MPHRILIIDDEERMRWVLCKALEQESYEAEAAGDGIEGLKMLDKHSIDLVLLDMRLPIMDGMEVLKRIKELYPSLPVIIITAYGSIEMAVAAVKAGATDYITKPFDIDELVIQIKKALDVHRLVDEVEFLRSELSQRYQDMLLSSKSPCMQEVYELVRRIADSDATVLLTGESGTGKEVIARTIHYSSRRADKPFVAINCAAVPDNLLESELFGYEKGAFTGAVARKAGRFEVADGGTVFLDEIGEMSMNMQAKLLRVLQERSFEHLGGNDVISVDVRIIAATNKDLQYAMKSGYFREDLYYRLSVIPINLPPLRERKEDIPDLALYFVNKFDKRKAIKGISKQAMDILRLYSWPGNIRELENAIERAVIICDTNAIQPAHLPISMQTPKKESSVLDIDIPDEGISMEALEMQLIKKALDKTGGNQTKAAKLLGITRSALIYRMQHGIT</sequence>
<evidence type="ECO:0000256" key="6">
    <source>
        <dbReference type="ARBA" id="ARBA00023125"/>
    </source>
</evidence>
<dbReference type="FunFam" id="3.40.50.300:FF:000006">
    <property type="entry name" value="DNA-binding transcriptional regulator NtrC"/>
    <property type="match status" value="1"/>
</dbReference>
<dbReference type="InterPro" id="IPR009057">
    <property type="entry name" value="Homeodomain-like_sf"/>
</dbReference>
<accession>F3ZYE9</accession>
<dbReference type="InterPro" id="IPR011006">
    <property type="entry name" value="CheY-like_superfamily"/>
</dbReference>
<proteinExistence type="predicted"/>
<dbReference type="Pfam" id="PF00158">
    <property type="entry name" value="Sigma54_activat"/>
    <property type="match status" value="1"/>
</dbReference>
<dbReference type="InterPro" id="IPR001789">
    <property type="entry name" value="Sig_transdc_resp-reg_receiver"/>
</dbReference>
<gene>
    <name evidence="12" type="ordered locus">Mahau_1501</name>
</gene>
<dbReference type="PRINTS" id="PR01590">
    <property type="entry name" value="HTHFIS"/>
</dbReference>
<dbReference type="PROSITE" id="PS50110">
    <property type="entry name" value="RESPONSE_REGULATORY"/>
    <property type="match status" value="1"/>
</dbReference>
<keyword evidence="5" id="KW-0805">Transcription regulation</keyword>
<evidence type="ECO:0000313" key="12">
    <source>
        <dbReference type="EMBL" id="AEE96691.1"/>
    </source>
</evidence>
<dbReference type="GO" id="GO:0000160">
    <property type="term" value="P:phosphorelay signal transduction system"/>
    <property type="evidence" value="ECO:0007669"/>
    <property type="project" value="InterPro"/>
</dbReference>
<dbReference type="InterPro" id="IPR002197">
    <property type="entry name" value="HTH_Fis"/>
</dbReference>